<evidence type="ECO:0000256" key="3">
    <source>
        <dbReference type="ARBA" id="ARBA00022452"/>
    </source>
</evidence>
<dbReference type="InterPro" id="IPR036942">
    <property type="entry name" value="Beta-barrel_TonB_sf"/>
</dbReference>
<comment type="similarity">
    <text evidence="11 12">Belongs to the TonB-dependent receptor family.</text>
</comment>
<dbReference type="Proteomes" id="UP001595713">
    <property type="component" value="Unassembled WGS sequence"/>
</dbReference>
<name>A0ABV7T0H5_9SPHN</name>
<feature type="domain" description="TonB-dependent receptor-like beta-barrel" evidence="13">
    <location>
        <begin position="305"/>
        <end position="745"/>
    </location>
</feature>
<evidence type="ECO:0000256" key="6">
    <source>
        <dbReference type="ARBA" id="ARBA00023004"/>
    </source>
</evidence>
<evidence type="ECO:0000256" key="11">
    <source>
        <dbReference type="PROSITE-ProRule" id="PRU01360"/>
    </source>
</evidence>
<evidence type="ECO:0000256" key="5">
    <source>
        <dbReference type="ARBA" id="ARBA00022692"/>
    </source>
</evidence>
<dbReference type="EMBL" id="JBHRXP010000009">
    <property type="protein sequence ID" value="MFC3581850.1"/>
    <property type="molecule type" value="Genomic_DNA"/>
</dbReference>
<dbReference type="CDD" id="cd01347">
    <property type="entry name" value="ligand_gated_channel"/>
    <property type="match status" value="1"/>
</dbReference>
<dbReference type="PANTHER" id="PTHR32552:SF81">
    <property type="entry name" value="TONB-DEPENDENT OUTER MEMBRANE RECEPTOR"/>
    <property type="match status" value="1"/>
</dbReference>
<sequence>MTGSAGTNGNLANGSTGLRAVRTSTAARALMAASLSIASLGIGTAAAQEAPSPLDAPEAQTAEAGDIIVTANRTESLASKTPIALNAVSGADLIGAGVTNPTTLSDIIPTVAIDRTDGLRITIRGVSSNDNTEKGDPSAAFLLDGVYIARPQAQEVSFFDLDRVEVLRGPQGTLYGRNTTAGVVNVISARPKHRFEASIEGGYGNFDTRQLTGMVNVPIGDHVAVRAAVNYDRRDSYIRQGSSPYDLSPFKDNLSGRLSVLAELGERTNLLVRGDYSAIKGRPTNAVSAYNFFAPFAGPADGQRGTDPLYLTGVSSKDRRLLGFSEGSQSSRDNSTWGVMTELNHELSDRLTLTYLGSYREFERDEEAPGLTGFVPGINLALSNPGSLDASYWQTSHELRLAYAGDRLTAQIGGYFFKEHSVSEVLITGLLSPTPGTPGYIFGFLQNPTTARSVAGFGQATYSLTDALRVTGGLRYTSDHKSRVGATIIHSAVGEPLVFPPDSLNDASRRFHKLTWKGGLEFDLNNRTLLYGSVSTGYKAGGFNDGCLAGDDNCNAPVPEEALFYQPETLTAYELGFKMRTLGNALRLNGSYFHYDYNGLQLSQASNICGGPCQITTNAATAKIDGVELEAVLTPSPRNRFGATVAWLNARFTDYEVVPGVNFAGAKLDRSPNWVASVDYSYSLPLGNRSDITAQVRSRISDSYEFLSTTLRAQFRQPSYTRTDLTLTYNAPDRRWYVQGFAKNLENAVVLSSATTVAAFPGLAGGTVTFQDPRTYGMRAGFKF</sequence>
<keyword evidence="9 11" id="KW-0472">Membrane</keyword>
<keyword evidence="3 11" id="KW-1134">Transmembrane beta strand</keyword>
<keyword evidence="15" id="KW-0675">Receptor</keyword>
<dbReference type="InterPro" id="IPR039426">
    <property type="entry name" value="TonB-dep_rcpt-like"/>
</dbReference>
<evidence type="ECO:0000256" key="10">
    <source>
        <dbReference type="ARBA" id="ARBA00023237"/>
    </source>
</evidence>
<dbReference type="InterPro" id="IPR012910">
    <property type="entry name" value="Plug_dom"/>
</dbReference>
<keyword evidence="10 11" id="KW-0998">Cell outer membrane</keyword>
<evidence type="ECO:0000313" key="15">
    <source>
        <dbReference type="EMBL" id="MFC3581850.1"/>
    </source>
</evidence>
<dbReference type="PANTHER" id="PTHR32552">
    <property type="entry name" value="FERRICHROME IRON RECEPTOR-RELATED"/>
    <property type="match status" value="1"/>
</dbReference>
<evidence type="ECO:0000259" key="13">
    <source>
        <dbReference type="Pfam" id="PF00593"/>
    </source>
</evidence>
<keyword evidence="8 12" id="KW-0798">TonB box</keyword>
<protein>
    <submittedName>
        <fullName evidence="15">TonB-dependent receptor</fullName>
    </submittedName>
</protein>
<feature type="domain" description="TonB-dependent receptor plug" evidence="14">
    <location>
        <begin position="79"/>
        <end position="183"/>
    </location>
</feature>
<keyword evidence="16" id="KW-1185">Reference proteome</keyword>
<keyword evidence="7" id="KW-0406">Ion transport</keyword>
<dbReference type="Pfam" id="PF00593">
    <property type="entry name" value="TonB_dep_Rec_b-barrel"/>
    <property type="match status" value="1"/>
</dbReference>
<dbReference type="RefSeq" id="WP_261294724.1">
    <property type="nucleotide sequence ID" value="NZ_JANQBK010000009.1"/>
</dbReference>
<dbReference type="PROSITE" id="PS52016">
    <property type="entry name" value="TONB_DEPENDENT_REC_3"/>
    <property type="match status" value="1"/>
</dbReference>
<dbReference type="SUPFAM" id="SSF56935">
    <property type="entry name" value="Porins"/>
    <property type="match status" value="1"/>
</dbReference>
<evidence type="ECO:0000256" key="1">
    <source>
        <dbReference type="ARBA" id="ARBA00004571"/>
    </source>
</evidence>
<proteinExistence type="inferred from homology"/>
<keyword evidence="5 11" id="KW-0812">Transmembrane</keyword>
<gene>
    <name evidence="15" type="ORF">ACFONA_16900</name>
</gene>
<evidence type="ECO:0000256" key="2">
    <source>
        <dbReference type="ARBA" id="ARBA00022448"/>
    </source>
</evidence>
<organism evidence="15 16">
    <name type="scientific">Sphingomonas hylomeconis</name>
    <dbReference type="NCBI Taxonomy" id="1395958"/>
    <lineage>
        <taxon>Bacteria</taxon>
        <taxon>Pseudomonadati</taxon>
        <taxon>Pseudomonadota</taxon>
        <taxon>Alphaproteobacteria</taxon>
        <taxon>Sphingomonadales</taxon>
        <taxon>Sphingomonadaceae</taxon>
        <taxon>Sphingomonas</taxon>
    </lineage>
</organism>
<dbReference type="Gene3D" id="2.40.170.20">
    <property type="entry name" value="TonB-dependent receptor, beta-barrel domain"/>
    <property type="match status" value="1"/>
</dbReference>
<keyword evidence="4" id="KW-0410">Iron transport</keyword>
<evidence type="ECO:0000256" key="4">
    <source>
        <dbReference type="ARBA" id="ARBA00022496"/>
    </source>
</evidence>
<evidence type="ECO:0000256" key="8">
    <source>
        <dbReference type="ARBA" id="ARBA00023077"/>
    </source>
</evidence>
<keyword evidence="6" id="KW-0408">Iron</keyword>
<keyword evidence="2 11" id="KW-0813">Transport</keyword>
<evidence type="ECO:0000259" key="14">
    <source>
        <dbReference type="Pfam" id="PF07715"/>
    </source>
</evidence>
<comment type="caution">
    <text evidence="15">The sequence shown here is derived from an EMBL/GenBank/DDBJ whole genome shotgun (WGS) entry which is preliminary data.</text>
</comment>
<dbReference type="InterPro" id="IPR000531">
    <property type="entry name" value="Beta-barrel_TonB"/>
</dbReference>
<evidence type="ECO:0000256" key="9">
    <source>
        <dbReference type="ARBA" id="ARBA00023136"/>
    </source>
</evidence>
<accession>A0ABV7T0H5</accession>
<dbReference type="Pfam" id="PF07715">
    <property type="entry name" value="Plug"/>
    <property type="match status" value="1"/>
</dbReference>
<evidence type="ECO:0000256" key="12">
    <source>
        <dbReference type="RuleBase" id="RU003357"/>
    </source>
</evidence>
<comment type="subcellular location">
    <subcellularLocation>
        <location evidence="1 11">Cell outer membrane</location>
        <topology evidence="1 11">Multi-pass membrane protein</topology>
    </subcellularLocation>
</comment>
<reference evidence="16" key="1">
    <citation type="journal article" date="2019" name="Int. J. Syst. Evol. Microbiol.">
        <title>The Global Catalogue of Microorganisms (GCM) 10K type strain sequencing project: providing services to taxonomists for standard genome sequencing and annotation.</title>
        <authorList>
            <consortium name="The Broad Institute Genomics Platform"/>
            <consortium name="The Broad Institute Genome Sequencing Center for Infectious Disease"/>
            <person name="Wu L."/>
            <person name="Ma J."/>
        </authorList>
    </citation>
    <scope>NUCLEOTIDE SEQUENCE [LARGE SCALE GENOMIC DNA]</scope>
    <source>
        <strain evidence="16">KCTC 42739</strain>
    </source>
</reference>
<evidence type="ECO:0000313" key="16">
    <source>
        <dbReference type="Proteomes" id="UP001595713"/>
    </source>
</evidence>
<evidence type="ECO:0000256" key="7">
    <source>
        <dbReference type="ARBA" id="ARBA00023065"/>
    </source>
</evidence>